<proteinExistence type="predicted"/>
<evidence type="ECO:0000313" key="2">
    <source>
        <dbReference type="Proteomes" id="UP001201701"/>
    </source>
</evidence>
<accession>A0ABS9QMG3</accession>
<evidence type="ECO:0000313" key="1">
    <source>
        <dbReference type="EMBL" id="MCG7508628.1"/>
    </source>
</evidence>
<organism evidence="1 2">
    <name type="scientific">Mesorhizobium retamae</name>
    <dbReference type="NCBI Taxonomy" id="2912854"/>
    <lineage>
        <taxon>Bacteria</taxon>
        <taxon>Pseudomonadati</taxon>
        <taxon>Pseudomonadota</taxon>
        <taxon>Alphaproteobacteria</taxon>
        <taxon>Hyphomicrobiales</taxon>
        <taxon>Phyllobacteriaceae</taxon>
        <taxon>Mesorhizobium</taxon>
    </lineage>
</organism>
<protein>
    <submittedName>
        <fullName evidence="1">Uncharacterized protein</fullName>
    </submittedName>
</protein>
<comment type="caution">
    <text evidence="1">The sequence shown here is derived from an EMBL/GenBank/DDBJ whole genome shotgun (WGS) entry which is preliminary data.</text>
</comment>
<dbReference type="RefSeq" id="WP_239370137.1">
    <property type="nucleotide sequence ID" value="NZ_JAKREW010000048.1"/>
</dbReference>
<sequence>MTDSDNSTSMPLVTRRKVFVTAAGAIMGAQAKALAPSGWEAEPLHDPAVAVWRTWQALYEQTERLLRKQQRLERKFVEAIGVHCVTLLQDGDEQAHWDAVDKEIGYSATLRAEREAADRAGELFQILSKTPASSLAGVAAKLHGVLREGGSSKDDPEFPWPQLRSALNDILRLAGVQPGNDFQINA</sequence>
<gene>
    <name evidence="1" type="ORF">L4923_26670</name>
</gene>
<dbReference type="Proteomes" id="UP001201701">
    <property type="component" value="Unassembled WGS sequence"/>
</dbReference>
<keyword evidence="2" id="KW-1185">Reference proteome</keyword>
<name>A0ABS9QMG3_9HYPH</name>
<dbReference type="EMBL" id="JAKREW010000048">
    <property type="protein sequence ID" value="MCG7508628.1"/>
    <property type="molecule type" value="Genomic_DNA"/>
</dbReference>
<reference evidence="1 2" key="1">
    <citation type="submission" date="2022-02" db="EMBL/GenBank/DDBJ databases">
        <title>Draft genome sequence of Mezorhizobium retamae strain IRAMC:0171 isolated from Retama raetam nodules.</title>
        <authorList>
            <person name="Bengaied R."/>
            <person name="Sbissi I."/>
            <person name="Huber K."/>
            <person name="Ghodbane F."/>
            <person name="Nouioui I."/>
            <person name="Tarhouni M."/>
            <person name="Gtari M."/>
        </authorList>
    </citation>
    <scope>NUCLEOTIDE SEQUENCE [LARGE SCALE GENOMIC DNA]</scope>
    <source>
        <strain evidence="1 2">IRAMC:0171</strain>
    </source>
</reference>